<dbReference type="RefSeq" id="WP_285569173.1">
    <property type="nucleotide sequence ID" value="NZ_BSTK01000003.1"/>
</dbReference>
<proteinExistence type="predicted"/>
<dbReference type="EMBL" id="BSTK01000003">
    <property type="protein sequence ID" value="GLY84143.1"/>
    <property type="molecule type" value="Genomic_DNA"/>
</dbReference>
<keyword evidence="2" id="KW-1185">Reference proteome</keyword>
<name>A0A9W6VT65_9ACTN</name>
<gene>
    <name evidence="1" type="ORF">Airi02_020720</name>
</gene>
<accession>A0A9W6VT65</accession>
<comment type="caution">
    <text evidence="1">The sequence shown here is derived from an EMBL/GenBank/DDBJ whole genome shotgun (WGS) entry which is preliminary data.</text>
</comment>
<reference evidence="1" key="1">
    <citation type="submission" date="2023-03" db="EMBL/GenBank/DDBJ databases">
        <title>Actinoallomurus iriomotensis NBRC 103684.</title>
        <authorList>
            <person name="Ichikawa N."/>
            <person name="Sato H."/>
            <person name="Tonouchi N."/>
        </authorList>
    </citation>
    <scope>NUCLEOTIDE SEQUENCE</scope>
    <source>
        <strain evidence="1">NBRC 103684</strain>
    </source>
</reference>
<organism evidence="1 2">
    <name type="scientific">Actinoallomurus iriomotensis</name>
    <dbReference type="NCBI Taxonomy" id="478107"/>
    <lineage>
        <taxon>Bacteria</taxon>
        <taxon>Bacillati</taxon>
        <taxon>Actinomycetota</taxon>
        <taxon>Actinomycetes</taxon>
        <taxon>Streptosporangiales</taxon>
        <taxon>Thermomonosporaceae</taxon>
        <taxon>Actinoallomurus</taxon>
    </lineage>
</organism>
<dbReference type="AlphaFoldDB" id="A0A9W6VT65"/>
<dbReference type="Proteomes" id="UP001165074">
    <property type="component" value="Unassembled WGS sequence"/>
</dbReference>
<evidence type="ECO:0000313" key="2">
    <source>
        <dbReference type="Proteomes" id="UP001165074"/>
    </source>
</evidence>
<evidence type="ECO:0000313" key="1">
    <source>
        <dbReference type="EMBL" id="GLY84143.1"/>
    </source>
</evidence>
<sequence length="63" mass="7238">MSAEPKAGDVRFSDSGEIEVFDGTSWGPYRRLPDDDRVILRDRATDDDRVILRNRTEEPETRG</sequence>
<protein>
    <submittedName>
        <fullName evidence="1">Uncharacterized protein</fullName>
    </submittedName>
</protein>